<proteinExistence type="predicted"/>
<dbReference type="Proteomes" id="UP000054047">
    <property type="component" value="Unassembled WGS sequence"/>
</dbReference>
<evidence type="ECO:0000313" key="2">
    <source>
        <dbReference type="Proteomes" id="UP000054047"/>
    </source>
</evidence>
<evidence type="ECO:0000313" key="1">
    <source>
        <dbReference type="EMBL" id="KIH44251.1"/>
    </source>
</evidence>
<dbReference type="EMBL" id="KN779193">
    <property type="protein sequence ID" value="KIH44251.1"/>
    <property type="molecule type" value="Genomic_DNA"/>
</dbReference>
<accession>A0A0C2FH49</accession>
<dbReference type="OrthoDB" id="6773352at2759"/>
<gene>
    <name evidence="1" type="ORF">ANCDUO_25728</name>
</gene>
<protein>
    <submittedName>
        <fullName evidence="1">Uncharacterized protein</fullName>
    </submittedName>
</protein>
<reference evidence="1 2" key="1">
    <citation type="submission" date="2013-12" db="EMBL/GenBank/DDBJ databases">
        <title>Draft genome of the parsitic nematode Ancylostoma duodenale.</title>
        <authorList>
            <person name="Mitreva M."/>
        </authorList>
    </citation>
    <scope>NUCLEOTIDE SEQUENCE [LARGE SCALE GENOMIC DNA]</scope>
    <source>
        <strain evidence="1 2">Zhejiang</strain>
    </source>
</reference>
<name>A0A0C2FH49_9BILA</name>
<organism evidence="1 2">
    <name type="scientific">Ancylostoma duodenale</name>
    <dbReference type="NCBI Taxonomy" id="51022"/>
    <lineage>
        <taxon>Eukaryota</taxon>
        <taxon>Metazoa</taxon>
        <taxon>Ecdysozoa</taxon>
        <taxon>Nematoda</taxon>
        <taxon>Chromadorea</taxon>
        <taxon>Rhabditida</taxon>
        <taxon>Rhabditina</taxon>
        <taxon>Rhabditomorpha</taxon>
        <taxon>Strongyloidea</taxon>
        <taxon>Ancylostomatidae</taxon>
        <taxon>Ancylostomatinae</taxon>
        <taxon>Ancylostoma</taxon>
    </lineage>
</organism>
<sequence length="123" mass="14225">MCEEVDSLYEKLEGPDAEKCVFRLARKRHKATMDIEEVRTYFITLYNEEFSSQPSKARPPIAEPVPEWTVEEVRTVLKKVKKGVAVAPDNIPSEVWKALEEEDLLCLMDFLNNIITRGRMPRA</sequence>
<keyword evidence="2" id="KW-1185">Reference proteome</keyword>
<dbReference type="AlphaFoldDB" id="A0A0C2FH49"/>